<dbReference type="PROSITE" id="PS50850">
    <property type="entry name" value="MFS"/>
    <property type="match status" value="1"/>
</dbReference>
<keyword evidence="2" id="KW-0813">Transport</keyword>
<dbReference type="Proteomes" id="UP000242637">
    <property type="component" value="Chromosome 1"/>
</dbReference>
<evidence type="ECO:0000313" key="8">
    <source>
        <dbReference type="EMBL" id="SNV17938.1"/>
    </source>
</evidence>
<dbReference type="PANTHER" id="PTHR23501:SF191">
    <property type="entry name" value="VACUOLAR BASIC AMINO ACID TRANSPORTER 4"/>
    <property type="match status" value="1"/>
</dbReference>
<evidence type="ECO:0000256" key="3">
    <source>
        <dbReference type="ARBA" id="ARBA00022692"/>
    </source>
</evidence>
<dbReference type="Gene3D" id="1.20.1250.20">
    <property type="entry name" value="MFS general substrate transporter like domains"/>
    <property type="match status" value="1"/>
</dbReference>
<keyword evidence="5 6" id="KW-0472">Membrane</keyword>
<feature type="transmembrane region" description="Helical" evidence="6">
    <location>
        <begin position="336"/>
        <end position="354"/>
    </location>
</feature>
<dbReference type="GeneID" id="63458625"/>
<feature type="transmembrane region" description="Helical" evidence="6">
    <location>
        <begin position="295"/>
        <end position="315"/>
    </location>
</feature>
<evidence type="ECO:0000313" key="9">
    <source>
        <dbReference type="Proteomes" id="UP000242637"/>
    </source>
</evidence>
<feature type="domain" description="Major facilitator superfamily (MFS) profile" evidence="7">
    <location>
        <begin position="11"/>
        <end position="384"/>
    </location>
</feature>
<dbReference type="PANTHER" id="PTHR23501">
    <property type="entry name" value="MAJOR FACILITATOR SUPERFAMILY"/>
    <property type="match status" value="1"/>
</dbReference>
<gene>
    <name evidence="8" type="primary">bmr3_1</name>
    <name evidence="8" type="ORF">SAMEA4475696_00329</name>
</gene>
<evidence type="ECO:0000256" key="1">
    <source>
        <dbReference type="ARBA" id="ARBA00004429"/>
    </source>
</evidence>
<name>A0A239V8B9_9MICO</name>
<dbReference type="KEGG" id="dco:SAMEA4475696_0329"/>
<feature type="transmembrane region" description="Helical" evidence="6">
    <location>
        <begin position="245"/>
        <end position="266"/>
    </location>
</feature>
<reference evidence="8 9" key="1">
    <citation type="submission" date="2017-06" db="EMBL/GenBank/DDBJ databases">
        <authorList>
            <consortium name="Pathogen Informatics"/>
        </authorList>
    </citation>
    <scope>NUCLEOTIDE SEQUENCE [LARGE SCALE GENOMIC DNA]</scope>
    <source>
        <strain evidence="8 9">NCTC13039</strain>
    </source>
</reference>
<keyword evidence="3 6" id="KW-0812">Transmembrane</keyword>
<feature type="transmembrane region" description="Helical" evidence="6">
    <location>
        <begin position="108"/>
        <end position="125"/>
    </location>
</feature>
<dbReference type="STRING" id="1121387.GCA_000429885_01386"/>
<evidence type="ECO:0000256" key="4">
    <source>
        <dbReference type="ARBA" id="ARBA00022989"/>
    </source>
</evidence>
<dbReference type="GO" id="GO:0005886">
    <property type="term" value="C:plasma membrane"/>
    <property type="evidence" value="ECO:0007669"/>
    <property type="project" value="UniProtKB-SubCell"/>
</dbReference>
<accession>A0A239V8B9</accession>
<feature type="transmembrane region" description="Helical" evidence="6">
    <location>
        <begin position="79"/>
        <end position="102"/>
    </location>
</feature>
<dbReference type="InterPro" id="IPR020846">
    <property type="entry name" value="MFS_dom"/>
</dbReference>
<feature type="transmembrane region" description="Helical" evidence="6">
    <location>
        <begin position="162"/>
        <end position="188"/>
    </location>
</feature>
<dbReference type="EMBL" id="LT906453">
    <property type="protein sequence ID" value="SNV17938.1"/>
    <property type="molecule type" value="Genomic_DNA"/>
</dbReference>
<feature type="transmembrane region" description="Helical" evidence="6">
    <location>
        <begin position="273"/>
        <end position="289"/>
    </location>
</feature>
<feature type="transmembrane region" description="Helical" evidence="6">
    <location>
        <begin position="209"/>
        <end position="233"/>
    </location>
</feature>
<evidence type="ECO:0000259" key="7">
    <source>
        <dbReference type="PROSITE" id="PS50850"/>
    </source>
</evidence>
<dbReference type="InterPro" id="IPR036259">
    <property type="entry name" value="MFS_trans_sf"/>
</dbReference>
<dbReference type="OrthoDB" id="7375466at2"/>
<evidence type="ECO:0000256" key="2">
    <source>
        <dbReference type="ARBA" id="ARBA00022448"/>
    </source>
</evidence>
<dbReference type="RefSeq" id="WP_028327296.1">
    <property type="nucleotide sequence ID" value="NZ_JAAFNI010000001.1"/>
</dbReference>
<dbReference type="InterPro" id="IPR001958">
    <property type="entry name" value="Tet-R_TetA/multi-R_MdtG-like"/>
</dbReference>
<keyword evidence="4 6" id="KW-1133">Transmembrane helix</keyword>
<dbReference type="SUPFAM" id="SSF103473">
    <property type="entry name" value="MFS general substrate transporter"/>
    <property type="match status" value="1"/>
</dbReference>
<evidence type="ECO:0000256" key="5">
    <source>
        <dbReference type="ARBA" id="ARBA00023136"/>
    </source>
</evidence>
<feature type="transmembrane region" description="Helical" evidence="6">
    <location>
        <begin position="46"/>
        <end position="67"/>
    </location>
</feature>
<dbReference type="Pfam" id="PF07690">
    <property type="entry name" value="MFS_1"/>
    <property type="match status" value="1"/>
</dbReference>
<feature type="transmembrane region" description="Helical" evidence="6">
    <location>
        <begin position="360"/>
        <end position="381"/>
    </location>
</feature>
<feature type="transmembrane region" description="Helical" evidence="6">
    <location>
        <begin position="137"/>
        <end position="156"/>
    </location>
</feature>
<organism evidence="8 9">
    <name type="scientific">Dermatophilus congolensis</name>
    <dbReference type="NCBI Taxonomy" id="1863"/>
    <lineage>
        <taxon>Bacteria</taxon>
        <taxon>Bacillati</taxon>
        <taxon>Actinomycetota</taxon>
        <taxon>Actinomycetes</taxon>
        <taxon>Micrococcales</taxon>
        <taxon>Dermatophilaceae</taxon>
        <taxon>Dermatophilus</taxon>
    </lineage>
</organism>
<evidence type="ECO:0000256" key="6">
    <source>
        <dbReference type="SAM" id="Phobius"/>
    </source>
</evidence>
<proteinExistence type="predicted"/>
<dbReference type="InterPro" id="IPR011701">
    <property type="entry name" value="MFS"/>
</dbReference>
<dbReference type="AlphaFoldDB" id="A0A239V8B9"/>
<comment type="subcellular location">
    <subcellularLocation>
        <location evidence="1">Cell inner membrane</location>
        <topology evidence="1">Multi-pass membrane protein</topology>
    </subcellularLocation>
</comment>
<keyword evidence="9" id="KW-1185">Reference proteome</keyword>
<protein>
    <submittedName>
        <fullName evidence="8">Multidrug-efflux transporter 3</fullName>
    </submittedName>
</protein>
<sequence>MTTPSLHPKAALTTALLGMVASTLQQTLLATATPTIVTELGHTACYAWVTSAYLLTSTLVLPVAGVFTDRLGARRMYAWGLAVFGMGTCGVMASTSMGSLIACRAVQGFGAGMIIPAALAVMGLFKQDQARGRAFGVMGAAQALANIAGPLVGGWFTSGPGWRWMMAATMPFILTGWVLAGSSMPTAAPDARRGRFRWRNMRATAETGSLISLLCMSFLVGGMTVAVVTYLPWALATVHHSDAESIGRSLVPVLLAAAAGSAAGGVLASRRCALTWCWVVVGASLLLAFGAGQTWLIAAGVGVGFGCGAALPLVLTQVQVMADESRLASTSSLVQLARHGGAAIVVLLIGLWPANISGPAASRGVLASLLLVAACGLLVSWRTA</sequence>
<dbReference type="PRINTS" id="PR01035">
    <property type="entry name" value="TCRTETA"/>
</dbReference>
<dbReference type="GO" id="GO:0022857">
    <property type="term" value="F:transmembrane transporter activity"/>
    <property type="evidence" value="ECO:0007669"/>
    <property type="project" value="InterPro"/>
</dbReference>